<reference evidence="1" key="1">
    <citation type="submission" date="2021-07" db="EMBL/GenBank/DDBJ databases">
        <title>Shewanella sp. YLB-07 whole genome sequence.</title>
        <authorList>
            <person name="Yu L."/>
        </authorList>
    </citation>
    <scope>NUCLEOTIDE SEQUENCE</scope>
    <source>
        <strain evidence="1">YLB-08</strain>
    </source>
</reference>
<accession>A0ABX6VAC1</accession>
<evidence type="ECO:0000313" key="2">
    <source>
        <dbReference type="Proteomes" id="UP000316416"/>
    </source>
</evidence>
<dbReference type="Proteomes" id="UP000316416">
    <property type="component" value="Chromosome"/>
</dbReference>
<name>A0ABX6VAC1_9GAMM</name>
<proteinExistence type="predicted"/>
<evidence type="ECO:0000313" key="1">
    <source>
        <dbReference type="EMBL" id="QPG58967.1"/>
    </source>
</evidence>
<gene>
    <name evidence="1" type="ORF">FM038_017250</name>
</gene>
<organism evidence="1 2">
    <name type="scientific">Shewanella eurypsychrophilus</name>
    <dbReference type="NCBI Taxonomy" id="2593656"/>
    <lineage>
        <taxon>Bacteria</taxon>
        <taxon>Pseudomonadati</taxon>
        <taxon>Pseudomonadota</taxon>
        <taxon>Gammaproteobacteria</taxon>
        <taxon>Alteromonadales</taxon>
        <taxon>Shewanellaceae</taxon>
        <taxon>Shewanella</taxon>
    </lineage>
</organism>
<keyword evidence="2" id="KW-1185">Reference proteome</keyword>
<dbReference type="RefSeq" id="WP_142874585.1">
    <property type="nucleotide sequence ID" value="NZ_CP045503.2"/>
</dbReference>
<sequence length="87" mass="9928">MKVKPLNASQKKLLRHLALALATADLEAKVLKPRCEAEGKPFKDGDFSKIYFKKMPEVAQAERAFKKAVEEAWGDLKYSFEADREEK</sequence>
<protein>
    <submittedName>
        <fullName evidence="1">Uncharacterized protein</fullName>
    </submittedName>
</protein>
<dbReference type="EMBL" id="CP045503">
    <property type="protein sequence ID" value="QPG58967.1"/>
    <property type="molecule type" value="Genomic_DNA"/>
</dbReference>